<feature type="transmembrane region" description="Helical" evidence="1">
    <location>
        <begin position="79"/>
        <end position="102"/>
    </location>
</feature>
<keyword evidence="1" id="KW-1133">Transmembrane helix</keyword>
<reference evidence="2 3" key="1">
    <citation type="submission" date="2023-10" db="EMBL/GenBank/DDBJ databases">
        <title>Novel methanotroph of the genus Methylocapsa from a subarctic wetland.</title>
        <authorList>
            <person name="Belova S.E."/>
            <person name="Oshkin I.Y."/>
            <person name="Miroshnikov K."/>
            <person name="Dedysh S.N."/>
        </authorList>
    </citation>
    <scope>NUCLEOTIDE SEQUENCE [LARGE SCALE GENOMIC DNA]</scope>
    <source>
        <strain evidence="2 3">RX1</strain>
    </source>
</reference>
<dbReference type="Proteomes" id="UP001626536">
    <property type="component" value="Chromosome"/>
</dbReference>
<name>A0ABZ0HSG2_9HYPH</name>
<evidence type="ECO:0008006" key="4">
    <source>
        <dbReference type="Google" id="ProtNLM"/>
    </source>
</evidence>
<evidence type="ECO:0000313" key="2">
    <source>
        <dbReference type="EMBL" id="WOJ89265.1"/>
    </source>
</evidence>
<dbReference type="RefSeq" id="WP_407338707.1">
    <property type="nucleotide sequence ID" value="NZ_CP136862.1"/>
</dbReference>
<keyword evidence="3" id="KW-1185">Reference proteome</keyword>
<protein>
    <recommendedName>
        <fullName evidence="4">Copper resistance protein D domain-containing protein</fullName>
    </recommendedName>
</protein>
<feature type="transmembrane region" description="Helical" evidence="1">
    <location>
        <begin position="43"/>
        <end position="67"/>
    </location>
</feature>
<sequence>MEFENALYAGVQIAHNFGAAAIAGTPIAALWFAEARQALLRPLAWLTFIAWLVQAASGLGFGAVSFFMEGELPEIHHLALAALIVKILCAALALILLSFHFLRRGGTPPGVAIWRRLCGLGLTALTAAAVLRWFS</sequence>
<accession>A0ABZ0HSG2</accession>
<evidence type="ECO:0000313" key="3">
    <source>
        <dbReference type="Proteomes" id="UP001626536"/>
    </source>
</evidence>
<gene>
    <name evidence="2" type="ORF">RZS28_15900</name>
</gene>
<organism evidence="2 3">
    <name type="scientific">Methylocapsa polymorpha</name>
    <dbReference type="NCBI Taxonomy" id="3080828"/>
    <lineage>
        <taxon>Bacteria</taxon>
        <taxon>Pseudomonadati</taxon>
        <taxon>Pseudomonadota</taxon>
        <taxon>Alphaproteobacteria</taxon>
        <taxon>Hyphomicrobiales</taxon>
        <taxon>Beijerinckiaceae</taxon>
        <taxon>Methylocapsa</taxon>
    </lineage>
</organism>
<keyword evidence="1" id="KW-0812">Transmembrane</keyword>
<feature type="transmembrane region" description="Helical" evidence="1">
    <location>
        <begin position="6"/>
        <end position="31"/>
    </location>
</feature>
<keyword evidence="1" id="KW-0472">Membrane</keyword>
<feature type="transmembrane region" description="Helical" evidence="1">
    <location>
        <begin position="114"/>
        <end position="134"/>
    </location>
</feature>
<dbReference type="EMBL" id="CP136862">
    <property type="protein sequence ID" value="WOJ89265.1"/>
    <property type="molecule type" value="Genomic_DNA"/>
</dbReference>
<proteinExistence type="predicted"/>
<evidence type="ECO:0000256" key="1">
    <source>
        <dbReference type="SAM" id="Phobius"/>
    </source>
</evidence>